<proteinExistence type="predicted"/>
<dbReference type="InterPro" id="IPR011333">
    <property type="entry name" value="SKP1/BTB/POZ_sf"/>
</dbReference>
<dbReference type="OrthoDB" id="2971889at2759"/>
<sequence>MRSHGTLPHTPLTIPRPGSPTHAKSLWFEDGNIVFQAGSTLYKVYRGMLCARSTVFQDMLSFPQPDHIEHYNGYPLILLYDHPKDVDAFFDALFNTTAPSTLSAFWQVKDKAHFEIVTSVLRLSNKYDVPHLRRRALQYLDDWFPKTLQEFDQYHRKTLAGQELDNFMALSAAEICNVQWILPVALYRCATFPISIIFDRTRDDDAVLVARGFQAGGFREQLLMAHDTLAEAERADIWAPIQEHCHYEDMECNASKLACLSSLLKHSQPLSLDAFDCWEFHGTMTPMKPQRICERCYLVGKEEIMRHRQELWDRIPTIFGLGQREDLDVARSNDLADDNDS</sequence>
<dbReference type="SMART" id="SM00225">
    <property type="entry name" value="BTB"/>
    <property type="match status" value="1"/>
</dbReference>
<dbReference type="SUPFAM" id="SSF54695">
    <property type="entry name" value="POZ domain"/>
    <property type="match status" value="1"/>
</dbReference>
<protein>
    <recommendedName>
        <fullName evidence="1">BTB domain-containing protein</fullName>
    </recommendedName>
</protein>
<dbReference type="Gene3D" id="3.30.710.10">
    <property type="entry name" value="Potassium Channel Kv1.1, Chain A"/>
    <property type="match status" value="1"/>
</dbReference>
<evidence type="ECO:0000259" key="1">
    <source>
        <dbReference type="SMART" id="SM00225"/>
    </source>
</evidence>
<dbReference type="Proteomes" id="UP000305067">
    <property type="component" value="Unassembled WGS sequence"/>
</dbReference>
<name>A0A5C3QBR0_9AGAR</name>
<reference evidence="2 3" key="1">
    <citation type="journal article" date="2019" name="Nat. Ecol. Evol.">
        <title>Megaphylogeny resolves global patterns of mushroom evolution.</title>
        <authorList>
            <person name="Varga T."/>
            <person name="Krizsan K."/>
            <person name="Foldi C."/>
            <person name="Dima B."/>
            <person name="Sanchez-Garcia M."/>
            <person name="Sanchez-Ramirez S."/>
            <person name="Szollosi G.J."/>
            <person name="Szarkandi J.G."/>
            <person name="Papp V."/>
            <person name="Albert L."/>
            <person name="Andreopoulos W."/>
            <person name="Angelini C."/>
            <person name="Antonin V."/>
            <person name="Barry K.W."/>
            <person name="Bougher N.L."/>
            <person name="Buchanan P."/>
            <person name="Buyck B."/>
            <person name="Bense V."/>
            <person name="Catcheside P."/>
            <person name="Chovatia M."/>
            <person name="Cooper J."/>
            <person name="Damon W."/>
            <person name="Desjardin D."/>
            <person name="Finy P."/>
            <person name="Geml J."/>
            <person name="Haridas S."/>
            <person name="Hughes K."/>
            <person name="Justo A."/>
            <person name="Karasinski D."/>
            <person name="Kautmanova I."/>
            <person name="Kiss B."/>
            <person name="Kocsube S."/>
            <person name="Kotiranta H."/>
            <person name="LaButti K.M."/>
            <person name="Lechner B.E."/>
            <person name="Liimatainen K."/>
            <person name="Lipzen A."/>
            <person name="Lukacs Z."/>
            <person name="Mihaltcheva S."/>
            <person name="Morgado L.N."/>
            <person name="Niskanen T."/>
            <person name="Noordeloos M.E."/>
            <person name="Ohm R.A."/>
            <person name="Ortiz-Santana B."/>
            <person name="Ovrebo C."/>
            <person name="Racz N."/>
            <person name="Riley R."/>
            <person name="Savchenko A."/>
            <person name="Shiryaev A."/>
            <person name="Soop K."/>
            <person name="Spirin V."/>
            <person name="Szebenyi C."/>
            <person name="Tomsovsky M."/>
            <person name="Tulloss R.E."/>
            <person name="Uehling J."/>
            <person name="Grigoriev I.V."/>
            <person name="Vagvolgyi C."/>
            <person name="Papp T."/>
            <person name="Martin F.M."/>
            <person name="Miettinen O."/>
            <person name="Hibbett D.S."/>
            <person name="Nagy L.G."/>
        </authorList>
    </citation>
    <scope>NUCLEOTIDE SEQUENCE [LARGE SCALE GENOMIC DNA]</scope>
    <source>
        <strain evidence="2 3">CBS 309.79</strain>
    </source>
</reference>
<gene>
    <name evidence="2" type="ORF">BDV98DRAFT_260414</name>
</gene>
<dbReference type="InterPro" id="IPR000210">
    <property type="entry name" value="BTB/POZ_dom"/>
</dbReference>
<accession>A0A5C3QBR0</accession>
<evidence type="ECO:0000313" key="3">
    <source>
        <dbReference type="Proteomes" id="UP000305067"/>
    </source>
</evidence>
<feature type="domain" description="BTB" evidence="1">
    <location>
        <begin position="31"/>
        <end position="144"/>
    </location>
</feature>
<keyword evidence="3" id="KW-1185">Reference proteome</keyword>
<dbReference type="EMBL" id="ML178846">
    <property type="protein sequence ID" value="TFK97598.1"/>
    <property type="molecule type" value="Genomic_DNA"/>
</dbReference>
<evidence type="ECO:0000313" key="2">
    <source>
        <dbReference type="EMBL" id="TFK97598.1"/>
    </source>
</evidence>
<organism evidence="2 3">
    <name type="scientific">Pterulicium gracile</name>
    <dbReference type="NCBI Taxonomy" id="1884261"/>
    <lineage>
        <taxon>Eukaryota</taxon>
        <taxon>Fungi</taxon>
        <taxon>Dikarya</taxon>
        <taxon>Basidiomycota</taxon>
        <taxon>Agaricomycotina</taxon>
        <taxon>Agaricomycetes</taxon>
        <taxon>Agaricomycetidae</taxon>
        <taxon>Agaricales</taxon>
        <taxon>Pleurotineae</taxon>
        <taxon>Pterulaceae</taxon>
        <taxon>Pterulicium</taxon>
    </lineage>
</organism>
<dbReference type="AlphaFoldDB" id="A0A5C3QBR0"/>